<dbReference type="RefSeq" id="WP_084011590.1">
    <property type="nucleotide sequence ID" value="NZ_CP012040.1"/>
</dbReference>
<dbReference type="SUPFAM" id="SSF52540">
    <property type="entry name" value="P-loop containing nucleoside triphosphate hydrolases"/>
    <property type="match status" value="1"/>
</dbReference>
<reference evidence="2 3" key="1">
    <citation type="submission" date="2015-07" db="EMBL/GenBank/DDBJ databases">
        <authorList>
            <person name="Kim K.M."/>
        </authorList>
    </citation>
    <scope>NUCLEOTIDE SEQUENCE [LARGE SCALE GENOMIC DNA]</scope>
    <source>
        <strain evidence="2 3">KCTC 12363</strain>
    </source>
</reference>
<evidence type="ECO:0000313" key="3">
    <source>
        <dbReference type="Proteomes" id="UP000036520"/>
    </source>
</evidence>
<evidence type="ECO:0000256" key="1">
    <source>
        <dbReference type="ARBA" id="ARBA00009320"/>
    </source>
</evidence>
<dbReference type="PANTHER" id="PTHR42743">
    <property type="entry name" value="AMINO-ACID AMINOTRANSFERASE"/>
    <property type="match status" value="1"/>
</dbReference>
<dbReference type="Pfam" id="PF19798">
    <property type="entry name" value="Sulfotransfer_5"/>
    <property type="match status" value="1"/>
</dbReference>
<dbReference type="GO" id="GO:0019752">
    <property type="term" value="P:carboxylic acid metabolic process"/>
    <property type="evidence" value="ECO:0007669"/>
    <property type="project" value="TreeGrafter"/>
</dbReference>
<comment type="similarity">
    <text evidence="1">Belongs to the class-IV pyridoxal-phosphate-dependent aminotransferase family.</text>
</comment>
<dbReference type="EMBL" id="CP012040">
    <property type="protein sequence ID" value="AKP49738.1"/>
    <property type="molecule type" value="Genomic_DNA"/>
</dbReference>
<protein>
    <submittedName>
        <fullName evidence="2">Catalytic</fullName>
    </submittedName>
</protein>
<dbReference type="Proteomes" id="UP000036520">
    <property type="component" value="Chromosome"/>
</dbReference>
<dbReference type="PANTHER" id="PTHR42743:SF11">
    <property type="entry name" value="AMINODEOXYCHORISMATE LYASE"/>
    <property type="match status" value="1"/>
</dbReference>
<keyword evidence="3" id="KW-1185">Reference proteome</keyword>
<dbReference type="PATRIC" id="fig|320787.5.peg.282"/>
<organism evidence="2 3">
    <name type="scientific">Cyclobacterium amurskyense</name>
    <dbReference type="NCBI Taxonomy" id="320787"/>
    <lineage>
        <taxon>Bacteria</taxon>
        <taxon>Pseudomonadati</taxon>
        <taxon>Bacteroidota</taxon>
        <taxon>Cytophagia</taxon>
        <taxon>Cytophagales</taxon>
        <taxon>Cyclobacteriaceae</taxon>
        <taxon>Cyclobacterium</taxon>
    </lineage>
</organism>
<gene>
    <name evidence="2" type="ORF">CA2015_0257</name>
</gene>
<proteinExistence type="inferred from homology"/>
<name>A0A0H4PAG3_9BACT</name>
<dbReference type="InterPro" id="IPR027417">
    <property type="entry name" value="P-loop_NTPase"/>
</dbReference>
<dbReference type="KEGG" id="camu:CA2015_0257"/>
<evidence type="ECO:0000313" key="2">
    <source>
        <dbReference type="EMBL" id="AKP49738.1"/>
    </source>
</evidence>
<dbReference type="Gene3D" id="3.40.50.300">
    <property type="entry name" value="P-loop containing nucleotide triphosphate hydrolases"/>
    <property type="match status" value="1"/>
</dbReference>
<dbReference type="OrthoDB" id="272985at2"/>
<dbReference type="AlphaFoldDB" id="A0A0H4PAG3"/>
<sequence length="242" mass="27960">MADKNNKKIFLWSGPRNISTALMYSFAQRNDTIVADEPLYAHYLSHSSAKPFHPGADEILSNMETDGRKVIEWMLGDQSKPVAFYKNMSHHLIKLDWQFMQAGANIILTRSPEEMLLSFSKVIDQPSMADIGYAMQIELLDFFKTKKLPFVVLDAKMVLQDPEGQLRKLSTVVGIPFMQEMLKWKQGPIPEDGIWAKYWYRNVHLSTGFQPYQKKKVEFPNHLVPLLKECQPIYENLVKHAL</sequence>
<dbReference type="STRING" id="320787.CA2015_0257"/>
<accession>A0A0H4PAG3</accession>
<dbReference type="InterPro" id="IPR050571">
    <property type="entry name" value="Class-IV_PLP-Dep_Aminotrnsfr"/>
</dbReference>